<evidence type="ECO:0000256" key="1">
    <source>
        <dbReference type="ARBA" id="ARBA00002633"/>
    </source>
</evidence>
<keyword evidence="4 6" id="KW-0687">Ribonucleoprotein</keyword>
<dbReference type="InterPro" id="IPR047865">
    <property type="entry name" value="Ribosomal_uL10_bac_type"/>
</dbReference>
<name>A0A2J0L0Q7_9BACT</name>
<accession>A0A2J0L0Q7</accession>
<reference evidence="7 8" key="1">
    <citation type="submission" date="2017-09" db="EMBL/GenBank/DDBJ databases">
        <title>Depth-based differentiation of microbial function through sediment-hosted aquifers and enrichment of novel symbionts in the deep terrestrial subsurface.</title>
        <authorList>
            <person name="Probst A.J."/>
            <person name="Ladd B."/>
            <person name="Jarett J.K."/>
            <person name="Geller-Mcgrath D.E."/>
            <person name="Sieber C.M."/>
            <person name="Emerson J.B."/>
            <person name="Anantharaman K."/>
            <person name="Thomas B.C."/>
            <person name="Malmstrom R."/>
            <person name="Stieglmeier M."/>
            <person name="Klingl A."/>
            <person name="Woyke T."/>
            <person name="Ryan C.M."/>
            <person name="Banfield J.F."/>
        </authorList>
    </citation>
    <scope>NUCLEOTIDE SEQUENCE [LARGE SCALE GENOMIC DNA]</scope>
    <source>
        <strain evidence="7">CG07_land_8_20_14_0_80_42_15</strain>
    </source>
</reference>
<comment type="caution">
    <text evidence="7">The sequence shown here is derived from an EMBL/GenBank/DDBJ whole genome shotgun (WGS) entry which is preliminary data.</text>
</comment>
<keyword evidence="6" id="KW-0694">RNA-binding</keyword>
<dbReference type="Gene3D" id="6.10.250.290">
    <property type="match status" value="1"/>
</dbReference>
<dbReference type="Gene3D" id="3.30.70.1730">
    <property type="match status" value="1"/>
</dbReference>
<proteinExistence type="inferred from homology"/>
<evidence type="ECO:0000256" key="2">
    <source>
        <dbReference type="ARBA" id="ARBA00008889"/>
    </source>
</evidence>
<evidence type="ECO:0000256" key="6">
    <source>
        <dbReference type="HAMAP-Rule" id="MF_00362"/>
    </source>
</evidence>
<organism evidence="7 8">
    <name type="scientific">Candidatus Aquitaenariimonas noxiae</name>
    <dbReference type="NCBI Taxonomy" id="1974741"/>
    <lineage>
        <taxon>Bacteria</taxon>
        <taxon>Pseudomonadati</taxon>
        <taxon>Candidatus Omnitrophota</taxon>
        <taxon>Candidatus Aquitaenariimonas</taxon>
    </lineage>
</organism>
<dbReference type="PANTHER" id="PTHR11560">
    <property type="entry name" value="39S RIBOSOMAL PROTEIN L10, MITOCHONDRIAL"/>
    <property type="match status" value="1"/>
</dbReference>
<dbReference type="CDD" id="cd05797">
    <property type="entry name" value="Ribosomal_L10"/>
    <property type="match status" value="1"/>
</dbReference>
<dbReference type="GO" id="GO:0006412">
    <property type="term" value="P:translation"/>
    <property type="evidence" value="ECO:0007669"/>
    <property type="project" value="UniProtKB-UniRule"/>
</dbReference>
<dbReference type="GO" id="GO:1990904">
    <property type="term" value="C:ribonucleoprotein complex"/>
    <property type="evidence" value="ECO:0007669"/>
    <property type="project" value="UniProtKB-KW"/>
</dbReference>
<evidence type="ECO:0000256" key="5">
    <source>
        <dbReference type="ARBA" id="ARBA00035202"/>
    </source>
</evidence>
<dbReference type="AlphaFoldDB" id="A0A2J0L0Q7"/>
<gene>
    <name evidence="6 7" type="primary">rplJ</name>
    <name evidence="7" type="ORF">COS99_04080</name>
</gene>
<dbReference type="InterPro" id="IPR001790">
    <property type="entry name" value="Ribosomal_uL10"/>
</dbReference>
<evidence type="ECO:0000256" key="3">
    <source>
        <dbReference type="ARBA" id="ARBA00022980"/>
    </source>
</evidence>
<dbReference type="HAMAP" id="MF_00362">
    <property type="entry name" value="Ribosomal_uL10"/>
    <property type="match status" value="1"/>
</dbReference>
<dbReference type="Pfam" id="PF00466">
    <property type="entry name" value="Ribosomal_L10"/>
    <property type="match status" value="1"/>
</dbReference>
<evidence type="ECO:0000256" key="4">
    <source>
        <dbReference type="ARBA" id="ARBA00023274"/>
    </source>
</evidence>
<evidence type="ECO:0000313" key="8">
    <source>
        <dbReference type="Proteomes" id="UP000230052"/>
    </source>
</evidence>
<evidence type="ECO:0000313" key="7">
    <source>
        <dbReference type="EMBL" id="PIU41693.1"/>
    </source>
</evidence>
<keyword evidence="3 6" id="KW-0689">Ribosomal protein</keyword>
<dbReference type="GO" id="GO:0070180">
    <property type="term" value="F:large ribosomal subunit rRNA binding"/>
    <property type="evidence" value="ECO:0007669"/>
    <property type="project" value="UniProtKB-UniRule"/>
</dbReference>
<comment type="function">
    <text evidence="1 6">Forms part of the ribosomal stalk, playing a central role in the interaction of the ribosome with GTP-bound translation factors.</text>
</comment>
<dbReference type="GO" id="GO:0005840">
    <property type="term" value="C:ribosome"/>
    <property type="evidence" value="ECO:0007669"/>
    <property type="project" value="UniProtKB-KW"/>
</dbReference>
<comment type="subunit">
    <text evidence="6">Part of the ribosomal stalk of the 50S ribosomal subunit. The N-terminus interacts with L11 and the large rRNA to form the base of the stalk. The C-terminus forms an elongated spine to which L12 dimers bind in a sequential fashion forming a multimeric L10(L12)X complex.</text>
</comment>
<keyword evidence="6" id="KW-0699">rRNA-binding</keyword>
<sequence length="184" mass="20212">MERFGRETREFMVEELKSLFEKNPNIVVTTFSKLTVSDLQKLRVSLKNAAATYEVVKNSIIKRVLEEMKLNDILGMVDGMCGVVFFGGDPIAASKTIVSFKKDHETFEIKGGVLDGSVISFDRIKQLSALPPREVLLGMVVSGMYSPVIGFVNSLSGIIRKFVYVVNAIKEKGGKEDGGGKEGN</sequence>
<dbReference type="EMBL" id="PEWV01000038">
    <property type="protein sequence ID" value="PIU41693.1"/>
    <property type="molecule type" value="Genomic_DNA"/>
</dbReference>
<dbReference type="NCBIfam" id="NF000955">
    <property type="entry name" value="PRK00099.1-1"/>
    <property type="match status" value="1"/>
</dbReference>
<protein>
    <recommendedName>
        <fullName evidence="5 6">Large ribosomal subunit protein uL10</fullName>
    </recommendedName>
</protein>
<dbReference type="Proteomes" id="UP000230052">
    <property type="component" value="Unassembled WGS sequence"/>
</dbReference>
<dbReference type="SUPFAM" id="SSF160369">
    <property type="entry name" value="Ribosomal protein L10-like"/>
    <property type="match status" value="1"/>
</dbReference>
<comment type="similarity">
    <text evidence="2 6">Belongs to the universal ribosomal protein uL10 family.</text>
</comment>
<dbReference type="InterPro" id="IPR043141">
    <property type="entry name" value="Ribosomal_uL10-like_sf"/>
</dbReference>
<dbReference type="InterPro" id="IPR022973">
    <property type="entry name" value="Ribosomal_uL10_bac"/>
</dbReference>